<comment type="caution">
    <text evidence="8">The sequence shown here is derived from an EMBL/GenBank/DDBJ whole genome shotgun (WGS) entry which is preliminary data.</text>
</comment>
<reference evidence="8 9" key="1">
    <citation type="submission" date="2016-10" db="EMBL/GenBank/DDBJ databases">
        <title>Genome sequence of the basidiomycete white-rot fungus Trametes pubescens.</title>
        <authorList>
            <person name="Makela M.R."/>
            <person name="Granchi Z."/>
            <person name="Peng M."/>
            <person name="De Vries R.P."/>
            <person name="Grigoriev I."/>
            <person name="Riley R."/>
            <person name="Hilden K."/>
        </authorList>
    </citation>
    <scope>NUCLEOTIDE SEQUENCE [LARGE SCALE GENOMIC DNA]</scope>
    <source>
        <strain evidence="8 9">FBCC735</strain>
    </source>
</reference>
<dbReference type="Pfam" id="PF00250">
    <property type="entry name" value="Forkhead"/>
    <property type="match status" value="1"/>
</dbReference>
<keyword evidence="4 5" id="KW-0539">Nucleus</keyword>
<dbReference type="InterPro" id="IPR001766">
    <property type="entry name" value="Fork_head_dom"/>
</dbReference>
<dbReference type="InterPro" id="IPR036390">
    <property type="entry name" value="WH_DNA-bd_sf"/>
</dbReference>
<dbReference type="SMART" id="SM00339">
    <property type="entry name" value="FH"/>
    <property type="match status" value="1"/>
</dbReference>
<evidence type="ECO:0000256" key="6">
    <source>
        <dbReference type="SAM" id="MobiDB-lite"/>
    </source>
</evidence>
<keyword evidence="1" id="KW-0805">Transcription regulation</keyword>
<evidence type="ECO:0000256" key="3">
    <source>
        <dbReference type="ARBA" id="ARBA00023163"/>
    </source>
</evidence>
<dbReference type="Gene3D" id="1.10.10.10">
    <property type="entry name" value="Winged helix-like DNA-binding domain superfamily/Winged helix DNA-binding domain"/>
    <property type="match status" value="1"/>
</dbReference>
<feature type="compositionally biased region" description="Basic and acidic residues" evidence="6">
    <location>
        <begin position="768"/>
        <end position="781"/>
    </location>
</feature>
<feature type="domain" description="Fork-head" evidence="7">
    <location>
        <begin position="371"/>
        <end position="463"/>
    </location>
</feature>
<feature type="compositionally biased region" description="Pro residues" evidence="6">
    <location>
        <begin position="618"/>
        <end position="628"/>
    </location>
</feature>
<dbReference type="OMA" id="GEWAIRE"/>
<proteinExistence type="predicted"/>
<feature type="region of interest" description="Disordered" evidence="6">
    <location>
        <begin position="533"/>
        <end position="781"/>
    </location>
</feature>
<feature type="region of interest" description="Disordered" evidence="6">
    <location>
        <begin position="1"/>
        <end position="62"/>
    </location>
</feature>
<comment type="subcellular location">
    <subcellularLocation>
        <location evidence="5">Nucleus</location>
    </subcellularLocation>
</comment>
<gene>
    <name evidence="8" type="ORF">TRAPUB_6015</name>
</gene>
<dbReference type="PROSITE" id="PS50039">
    <property type="entry name" value="FORK_HEAD_3"/>
    <property type="match status" value="1"/>
</dbReference>
<feature type="compositionally biased region" description="Polar residues" evidence="6">
    <location>
        <begin position="704"/>
        <end position="739"/>
    </location>
</feature>
<dbReference type="PRINTS" id="PR00053">
    <property type="entry name" value="FORKHEAD"/>
</dbReference>
<dbReference type="PANTHER" id="PTHR46078:SF2">
    <property type="entry name" value="FORK-HEAD DOMAIN-CONTAINING PROTEIN"/>
    <property type="match status" value="1"/>
</dbReference>
<dbReference type="InterPro" id="IPR045912">
    <property type="entry name" value="FOXJ2/3-like"/>
</dbReference>
<evidence type="ECO:0000256" key="4">
    <source>
        <dbReference type="ARBA" id="ARBA00023242"/>
    </source>
</evidence>
<evidence type="ECO:0000256" key="2">
    <source>
        <dbReference type="ARBA" id="ARBA00023125"/>
    </source>
</evidence>
<dbReference type="SUPFAM" id="SSF46785">
    <property type="entry name" value="Winged helix' DNA-binding domain"/>
    <property type="match status" value="1"/>
</dbReference>
<keyword evidence="9" id="KW-1185">Reference proteome</keyword>
<dbReference type="STRING" id="154538.A0A1M2V777"/>
<feature type="compositionally biased region" description="Polar residues" evidence="6">
    <location>
        <begin position="195"/>
        <end position="213"/>
    </location>
</feature>
<keyword evidence="3" id="KW-0804">Transcription</keyword>
<dbReference type="GO" id="GO:0000978">
    <property type="term" value="F:RNA polymerase II cis-regulatory region sequence-specific DNA binding"/>
    <property type="evidence" value="ECO:0007669"/>
    <property type="project" value="TreeGrafter"/>
</dbReference>
<dbReference type="CDD" id="cd00059">
    <property type="entry name" value="FH_FOX"/>
    <property type="match status" value="1"/>
</dbReference>
<feature type="compositionally biased region" description="Basic and acidic residues" evidence="6">
    <location>
        <begin position="690"/>
        <end position="703"/>
    </location>
</feature>
<protein>
    <submittedName>
        <fullName evidence="8">Fork head domain transcription factor slp1</fullName>
    </submittedName>
</protein>
<dbReference type="PANTHER" id="PTHR46078">
    <property type="entry name" value="FORKHEAD BOX PROTEIN J2 FAMILY MEMBER"/>
    <property type="match status" value="1"/>
</dbReference>
<evidence type="ECO:0000259" key="7">
    <source>
        <dbReference type="PROSITE" id="PS50039"/>
    </source>
</evidence>
<dbReference type="GO" id="GO:0005634">
    <property type="term" value="C:nucleus"/>
    <property type="evidence" value="ECO:0007669"/>
    <property type="project" value="UniProtKB-SubCell"/>
</dbReference>
<dbReference type="OrthoDB" id="5954824at2759"/>
<evidence type="ECO:0000313" key="9">
    <source>
        <dbReference type="Proteomes" id="UP000184267"/>
    </source>
</evidence>
<dbReference type="EMBL" id="MNAD01001618">
    <property type="protein sequence ID" value="OJT03346.1"/>
    <property type="molecule type" value="Genomic_DNA"/>
</dbReference>
<feature type="region of interest" description="Disordered" evidence="6">
    <location>
        <begin position="195"/>
        <end position="222"/>
    </location>
</feature>
<feature type="compositionally biased region" description="Polar residues" evidence="6">
    <location>
        <begin position="550"/>
        <end position="567"/>
    </location>
</feature>
<dbReference type="GO" id="GO:0000981">
    <property type="term" value="F:DNA-binding transcription factor activity, RNA polymerase II-specific"/>
    <property type="evidence" value="ECO:0007669"/>
    <property type="project" value="TreeGrafter"/>
</dbReference>
<evidence type="ECO:0000256" key="1">
    <source>
        <dbReference type="ARBA" id="ARBA00023015"/>
    </source>
</evidence>
<evidence type="ECO:0000313" key="8">
    <source>
        <dbReference type="EMBL" id="OJT03346.1"/>
    </source>
</evidence>
<feature type="compositionally biased region" description="Low complexity" evidence="6">
    <location>
        <begin position="166"/>
        <end position="176"/>
    </location>
</feature>
<feature type="DNA-binding region" description="Fork-head" evidence="5">
    <location>
        <begin position="371"/>
        <end position="463"/>
    </location>
</feature>
<dbReference type="InterPro" id="IPR030456">
    <property type="entry name" value="TF_fork_head_CS_2"/>
</dbReference>
<sequence length="781" mass="85470">MANDASSGRFYPFTTDPSASLSPSAASPDPQYCPETSGSDSVSDDDRGAIGHSYPVERTVQGQDIFREPFGAQDVSGFPQDRLDPAPATIYLDDTSYLSTGLFRSHPASNFLQTAPNVPFAPVYGNFNPAMPPSMTSTTPHDTPLSGDSGDSSPADSNGSGGTNGSGHLSGSSLESASSGAASYYTHGRASVYQDDSVSDNLQRVGQPSSYSQDHYPAYDDNNRRVGMEHARFGTDPRQSEYSYYPLRASTYPPLGAHGMAPGMESPENTQTSNFSSPDLPMMPTHSDDFSYEHDAPNDLVMPGLTQIHLPDAPAPRHQEQPFVPQNRLAIYSGDDAMFEVDDDEIRQLVGLQPHEQISLQALADPPNGRRPGQSIPLLSQLAILGSPQRRLTLQEIYRTLEDRFEWFRLNKHDKSWQNSIRHNLSLYKCFRRVSKPITEPGKGSYWTVDYTAGAGTKRPRKRNKKTGAAGKSQDQTQDDEEGESASQAEQSKAKPSTKPPSSFSSFSKSIPTAERYRPYESIGIPSRNLSSRIESDYRKRHPDAPPLVTRSSYRASGSGYTRASKQSARDRPLMDQGSAGGMRLPDGSYGGPAFGQPAFNPAAFKDHQRGPSTTWPLPGPSQPPTYHPDPLQHRSSSHSFSMDQLPPLQNFPRPRAQPPSRSNTLPTNIAEALNDPTYARGPLLPPPRDMYDQARNDYDRFAQSRSYHGQPLQQHYSFPSTRSYAGQSTGEYHSFTSPPSRPYHESQTPANAAEHTPPSAQGSSGGGRRESPSESESSHD</sequence>
<dbReference type="AlphaFoldDB" id="A0A1M2V777"/>
<name>A0A1M2V777_TRAPU</name>
<dbReference type="InterPro" id="IPR036388">
    <property type="entry name" value="WH-like_DNA-bd_sf"/>
</dbReference>
<accession>A0A1M2V777</accession>
<feature type="region of interest" description="Disordered" evidence="6">
    <location>
        <begin position="456"/>
        <end position="511"/>
    </location>
</feature>
<keyword evidence="2 5" id="KW-0238">DNA-binding</keyword>
<evidence type="ECO:0000256" key="5">
    <source>
        <dbReference type="PROSITE-ProRule" id="PRU00089"/>
    </source>
</evidence>
<feature type="compositionally biased region" description="Polar residues" evidence="6">
    <location>
        <begin position="634"/>
        <end position="643"/>
    </location>
</feature>
<feature type="region of interest" description="Disordered" evidence="6">
    <location>
        <begin position="131"/>
        <end position="176"/>
    </location>
</feature>
<feature type="compositionally biased region" description="Low complexity" evidence="6">
    <location>
        <begin position="17"/>
        <end position="28"/>
    </location>
</feature>
<dbReference type="Proteomes" id="UP000184267">
    <property type="component" value="Unassembled WGS sequence"/>
</dbReference>
<feature type="compositionally biased region" description="Low complexity" evidence="6">
    <location>
        <begin position="133"/>
        <end position="158"/>
    </location>
</feature>
<feature type="compositionally biased region" description="Low complexity" evidence="6">
    <location>
        <begin position="485"/>
        <end position="511"/>
    </location>
</feature>
<dbReference type="PROSITE" id="PS00658">
    <property type="entry name" value="FORK_HEAD_2"/>
    <property type="match status" value="1"/>
</dbReference>
<organism evidence="8 9">
    <name type="scientific">Trametes pubescens</name>
    <name type="common">White-rot fungus</name>
    <dbReference type="NCBI Taxonomy" id="154538"/>
    <lineage>
        <taxon>Eukaryota</taxon>
        <taxon>Fungi</taxon>
        <taxon>Dikarya</taxon>
        <taxon>Basidiomycota</taxon>
        <taxon>Agaricomycotina</taxon>
        <taxon>Agaricomycetes</taxon>
        <taxon>Polyporales</taxon>
        <taxon>Polyporaceae</taxon>
        <taxon>Trametes</taxon>
    </lineage>
</organism>